<sequence length="146" mass="16841">MVIKRKITILKPTDYGKKESGYYHLYFILTDPFFNGETGVDQCVLSVSCSSIREGKCFDSTCVIKQGEHEFIKRDSFIHYNHLRIDRAEEIQKGIDSGSFIAKDLINDELYKRILKGILKSDNVERRYVRFLKSAIAQCACADIFN</sequence>
<organism evidence="1 2">
    <name type="scientific">Haemophilus influenzae F3047</name>
    <dbReference type="NCBI Taxonomy" id="935897"/>
    <lineage>
        <taxon>Bacteria</taxon>
        <taxon>Pseudomonadati</taxon>
        <taxon>Pseudomonadota</taxon>
        <taxon>Gammaproteobacteria</taxon>
        <taxon>Pasteurellales</taxon>
        <taxon>Pasteurellaceae</taxon>
        <taxon>Haemophilus</taxon>
    </lineage>
</organism>
<accession>A0AAV2U665</accession>
<dbReference type="Proteomes" id="UP000006797">
    <property type="component" value="Chromosome"/>
</dbReference>
<protein>
    <submittedName>
        <fullName evidence="1">Uncharacterized protein</fullName>
    </submittedName>
</protein>
<proteinExistence type="predicted"/>
<gene>
    <name evidence="1" type="ORF">HICON_15290</name>
</gene>
<dbReference type="AlphaFoldDB" id="A0AAV2U665"/>
<dbReference type="RefSeq" id="WP_006995929.1">
    <property type="nucleotide sequence ID" value="NC_014922.1"/>
</dbReference>
<dbReference type="KEGG" id="hil:HICON_15290"/>
<evidence type="ECO:0000313" key="2">
    <source>
        <dbReference type="Proteomes" id="UP000006797"/>
    </source>
</evidence>
<dbReference type="EMBL" id="FQ670204">
    <property type="protein sequence ID" value="CBY86990.1"/>
    <property type="molecule type" value="Genomic_DNA"/>
</dbReference>
<reference evidence="1 2" key="1">
    <citation type="journal article" date="2012" name="Emerg. Infect. Dis.">
        <title>Lineage-specific Virulence Determinants of Haemophilus influenzae Biogroup aegyptius.</title>
        <authorList>
            <person name="Strouts F.R."/>
            <person name="Power P."/>
            <person name="Croucher N.J."/>
            <person name="Corton N."/>
            <person name="van Tonder A."/>
            <person name="Quail M.A."/>
            <person name="Langford P.R."/>
            <person name="Hudson M.J."/>
            <person name="Parkhill J."/>
            <person name="Kroll J.S."/>
            <person name="Bentley S.D."/>
        </authorList>
    </citation>
    <scope>NUCLEOTIDE SEQUENCE [LARGE SCALE GENOMIC DNA]</scope>
    <source>
        <strain evidence="1 2">F3047</strain>
    </source>
</reference>
<evidence type="ECO:0000313" key="1">
    <source>
        <dbReference type="EMBL" id="CBY86990.1"/>
    </source>
</evidence>
<name>A0AAV2U665_HAEIF</name>